<protein>
    <submittedName>
        <fullName evidence="6">TlpA family protein disulfide reductase</fullName>
    </submittedName>
</protein>
<evidence type="ECO:0000256" key="2">
    <source>
        <dbReference type="ARBA" id="ARBA00022748"/>
    </source>
</evidence>
<dbReference type="InterPro" id="IPR000866">
    <property type="entry name" value="AhpC/TSA"/>
</dbReference>
<dbReference type="EMBL" id="CP102381">
    <property type="protein sequence ID" value="WEJ61651.1"/>
    <property type="molecule type" value="Genomic_DNA"/>
</dbReference>
<dbReference type="CDD" id="cd02966">
    <property type="entry name" value="TlpA_like_family"/>
    <property type="match status" value="1"/>
</dbReference>
<evidence type="ECO:0000259" key="5">
    <source>
        <dbReference type="PROSITE" id="PS51352"/>
    </source>
</evidence>
<dbReference type="PANTHER" id="PTHR42852">
    <property type="entry name" value="THIOL:DISULFIDE INTERCHANGE PROTEIN DSBE"/>
    <property type="match status" value="1"/>
</dbReference>
<keyword evidence="7" id="KW-1185">Reference proteome</keyword>
<dbReference type="InterPro" id="IPR017937">
    <property type="entry name" value="Thioredoxin_CS"/>
</dbReference>
<dbReference type="Gene3D" id="3.40.30.10">
    <property type="entry name" value="Glutaredoxin"/>
    <property type="match status" value="1"/>
</dbReference>
<reference evidence="6 7" key="1">
    <citation type="submission" date="2022-06" db="EMBL/GenBank/DDBJ databases">
        <title>Thiomicrohabdus sp. nov, an obligately chemolithoautotrophic, sulfur-oxidizing bacterium isolated from beach of Guanyin Mountain. Amoy.</title>
        <authorList>
            <person name="Zhu H."/>
        </authorList>
    </citation>
    <scope>NUCLEOTIDE SEQUENCE [LARGE SCALE GENOMIC DNA]</scope>
    <source>
        <strain evidence="6 7">XGS-01</strain>
    </source>
</reference>
<comment type="subcellular location">
    <subcellularLocation>
        <location evidence="1">Cell envelope</location>
    </subcellularLocation>
</comment>
<evidence type="ECO:0000313" key="6">
    <source>
        <dbReference type="EMBL" id="WEJ61651.1"/>
    </source>
</evidence>
<dbReference type="Proteomes" id="UP001222275">
    <property type="component" value="Chromosome"/>
</dbReference>
<dbReference type="RefSeq" id="WP_275593910.1">
    <property type="nucleotide sequence ID" value="NZ_CP102381.1"/>
</dbReference>
<organism evidence="6 7">
    <name type="scientific">Thiomicrorhabdus lithotrophica</name>
    <dbReference type="NCBI Taxonomy" id="2949997"/>
    <lineage>
        <taxon>Bacteria</taxon>
        <taxon>Pseudomonadati</taxon>
        <taxon>Pseudomonadota</taxon>
        <taxon>Gammaproteobacteria</taxon>
        <taxon>Thiotrichales</taxon>
        <taxon>Piscirickettsiaceae</taxon>
        <taxon>Thiomicrorhabdus</taxon>
    </lineage>
</organism>
<feature type="domain" description="Thioredoxin" evidence="5">
    <location>
        <begin position="283"/>
        <end position="423"/>
    </location>
</feature>
<dbReference type="Pfam" id="PF00578">
    <property type="entry name" value="AhpC-TSA"/>
    <property type="match status" value="1"/>
</dbReference>
<keyword evidence="4" id="KW-0676">Redox-active center</keyword>
<evidence type="ECO:0000256" key="3">
    <source>
        <dbReference type="ARBA" id="ARBA00023157"/>
    </source>
</evidence>
<accession>A0ABY8CAQ6</accession>
<proteinExistence type="predicted"/>
<name>A0ABY8CAQ6_9GAMM</name>
<evidence type="ECO:0000256" key="1">
    <source>
        <dbReference type="ARBA" id="ARBA00004196"/>
    </source>
</evidence>
<sequence length="423" mass="47398">MRIWIYFIGVFFCLSSVKASDSVNLVLDSGEEVTVNIFLATFAEADKPLLIWFTEGYASRQPFKHLISQLNDLGYDFWQVDLLESYFIERTPNNVRGLTGEGVEAVLQYASEQAVKQGKTFVPISTGRMSLILLRGSRLWQVNHNPNKGIGALQQVVTFFPNLFDAPKKAGDAPSLFPIVSATSLPVTIIQPTQGTYKWKLPEIISALETSGSQVAIAAVPNVRDWYFLRREPSDIEKQAGEAIPELLKVWLKAGQVAEQKTFKPITELVIKEATVSIKGLVSIDNRTAPNFELRDVDGKVINLKEKRGKVILLNFWASWCLPCVKEIPSMNRLAESFDADKFEIVSVNFKESPETITAFLKSVKVDFPVLIDLDGRVSDSYEIFAFPSSFIIDAKGEMRYSVNTAIEWDEPQVKELLGAMIQ</sequence>
<dbReference type="InterPro" id="IPR036249">
    <property type="entry name" value="Thioredoxin-like_sf"/>
</dbReference>
<gene>
    <name evidence="6" type="ORF">NR989_06440</name>
</gene>
<evidence type="ECO:0000313" key="7">
    <source>
        <dbReference type="Proteomes" id="UP001222275"/>
    </source>
</evidence>
<dbReference type="InterPro" id="IPR013766">
    <property type="entry name" value="Thioredoxin_domain"/>
</dbReference>
<keyword evidence="3" id="KW-1015">Disulfide bond</keyword>
<dbReference type="PROSITE" id="PS51352">
    <property type="entry name" value="THIOREDOXIN_2"/>
    <property type="match status" value="1"/>
</dbReference>
<dbReference type="SUPFAM" id="SSF52833">
    <property type="entry name" value="Thioredoxin-like"/>
    <property type="match status" value="1"/>
</dbReference>
<dbReference type="PANTHER" id="PTHR42852:SF6">
    <property type="entry name" value="THIOL:DISULFIDE INTERCHANGE PROTEIN DSBE"/>
    <property type="match status" value="1"/>
</dbReference>
<dbReference type="PROSITE" id="PS00194">
    <property type="entry name" value="THIOREDOXIN_1"/>
    <property type="match status" value="1"/>
</dbReference>
<dbReference type="InterPro" id="IPR050553">
    <property type="entry name" value="Thioredoxin_ResA/DsbE_sf"/>
</dbReference>
<evidence type="ECO:0000256" key="4">
    <source>
        <dbReference type="ARBA" id="ARBA00023284"/>
    </source>
</evidence>
<keyword evidence="2" id="KW-0201">Cytochrome c-type biogenesis</keyword>